<reference evidence="2" key="1">
    <citation type="submission" date="2016-02" db="EMBL/GenBank/DDBJ databases">
        <authorList>
            <person name="Wibberg D."/>
        </authorList>
    </citation>
    <scope>NUCLEOTIDE SEQUENCE [LARGE SCALE GENOMIC DNA]</scope>
</reference>
<accession>A0A1C3P6J1</accession>
<organism evidence="1 2">
    <name type="scientific">Candidatus Protofrankia californiensis</name>
    <dbReference type="NCBI Taxonomy" id="1839754"/>
    <lineage>
        <taxon>Bacteria</taxon>
        <taxon>Bacillati</taxon>
        <taxon>Actinomycetota</taxon>
        <taxon>Actinomycetes</taxon>
        <taxon>Frankiales</taxon>
        <taxon>Frankiaceae</taxon>
        <taxon>Protofrankia</taxon>
    </lineage>
</organism>
<sequence>MTRRPECLASSRRMPSRSGVGVLLAPWTALDLTVSVKKGKETQIALASRSTT</sequence>
<gene>
    <name evidence="1" type="ORF">FDG2_4551</name>
</gene>
<dbReference type="EMBL" id="FLUV01001901">
    <property type="protein sequence ID" value="SBW25437.1"/>
    <property type="molecule type" value="Genomic_DNA"/>
</dbReference>
<proteinExistence type="predicted"/>
<protein>
    <submittedName>
        <fullName evidence="1">Putative secreted protein</fullName>
    </submittedName>
</protein>
<dbReference type="AlphaFoldDB" id="A0A1C3P6J1"/>
<name>A0A1C3P6J1_9ACTN</name>
<evidence type="ECO:0000313" key="1">
    <source>
        <dbReference type="EMBL" id="SBW25437.1"/>
    </source>
</evidence>
<dbReference type="Proteomes" id="UP000199013">
    <property type="component" value="Unassembled WGS sequence"/>
</dbReference>
<keyword evidence="2" id="KW-1185">Reference proteome</keyword>
<evidence type="ECO:0000313" key="2">
    <source>
        <dbReference type="Proteomes" id="UP000199013"/>
    </source>
</evidence>